<name>A0A8B3RSQ7_ENTFL</name>
<keyword evidence="2 4" id="KW-0560">Oxidoreductase</keyword>
<keyword evidence="3" id="KW-0520">NAD</keyword>
<dbReference type="SUPFAM" id="SSF51735">
    <property type="entry name" value="NAD(P)-binding Rossmann-fold domains"/>
    <property type="match status" value="1"/>
</dbReference>
<organism evidence="7 8">
    <name type="scientific">Enterococcus faecalis</name>
    <name type="common">Streptococcus faecalis</name>
    <dbReference type="NCBI Taxonomy" id="1351"/>
    <lineage>
        <taxon>Bacteria</taxon>
        <taxon>Bacillati</taxon>
        <taxon>Bacillota</taxon>
        <taxon>Bacilli</taxon>
        <taxon>Lactobacillales</taxon>
        <taxon>Enterococcaceae</taxon>
        <taxon>Enterococcus</taxon>
    </lineage>
</organism>
<dbReference type="InterPro" id="IPR050418">
    <property type="entry name" value="D-iso_2-hydroxyacid_DH_PdxB"/>
</dbReference>
<dbReference type="Pfam" id="PF02826">
    <property type="entry name" value="2-Hacid_dh_C"/>
    <property type="match status" value="1"/>
</dbReference>
<dbReference type="InterPro" id="IPR029752">
    <property type="entry name" value="D-isomer_DH_CS1"/>
</dbReference>
<gene>
    <name evidence="7" type="ORF">EU507_10885</name>
</gene>
<evidence type="ECO:0000256" key="2">
    <source>
        <dbReference type="ARBA" id="ARBA00023002"/>
    </source>
</evidence>
<dbReference type="InterPro" id="IPR006139">
    <property type="entry name" value="D-isomer_2_OHA_DH_cat_dom"/>
</dbReference>
<protein>
    <submittedName>
        <fullName evidence="7">Hydroxyacid dehydrogenase</fullName>
    </submittedName>
</protein>
<dbReference type="SUPFAM" id="SSF52283">
    <property type="entry name" value="Formate/glycerate dehydrogenase catalytic domain-like"/>
    <property type="match status" value="1"/>
</dbReference>
<comment type="caution">
    <text evidence="7">The sequence shown here is derived from an EMBL/GenBank/DDBJ whole genome shotgun (WGS) entry which is preliminary data.</text>
</comment>
<dbReference type="GO" id="GO:0016616">
    <property type="term" value="F:oxidoreductase activity, acting on the CH-OH group of donors, NAD or NADP as acceptor"/>
    <property type="evidence" value="ECO:0007669"/>
    <property type="project" value="InterPro"/>
</dbReference>
<evidence type="ECO:0000259" key="5">
    <source>
        <dbReference type="Pfam" id="PF00389"/>
    </source>
</evidence>
<evidence type="ECO:0000256" key="3">
    <source>
        <dbReference type="ARBA" id="ARBA00023027"/>
    </source>
</evidence>
<feature type="domain" description="D-isomer specific 2-hydroxyacid dehydrogenase catalytic" evidence="5">
    <location>
        <begin position="15"/>
        <end position="329"/>
    </location>
</feature>
<dbReference type="InterPro" id="IPR006140">
    <property type="entry name" value="D-isomer_DH_NAD-bd"/>
</dbReference>
<dbReference type="GO" id="GO:0051287">
    <property type="term" value="F:NAD binding"/>
    <property type="evidence" value="ECO:0007669"/>
    <property type="project" value="InterPro"/>
</dbReference>
<evidence type="ECO:0000313" key="8">
    <source>
        <dbReference type="Proteomes" id="UP000292223"/>
    </source>
</evidence>
<dbReference type="Gene3D" id="3.40.50.720">
    <property type="entry name" value="NAD(P)-binding Rossmann-like Domain"/>
    <property type="match status" value="2"/>
</dbReference>
<dbReference type="AlphaFoldDB" id="A0A8B3RSQ7"/>
<dbReference type="InterPro" id="IPR029753">
    <property type="entry name" value="D-isomer_DH_CS"/>
</dbReference>
<feature type="domain" description="D-isomer specific 2-hydroxyacid dehydrogenase NAD-binding" evidence="6">
    <location>
        <begin position="116"/>
        <end position="297"/>
    </location>
</feature>
<accession>A0A8B3RSQ7</accession>
<dbReference type="InterPro" id="IPR036291">
    <property type="entry name" value="NAD(P)-bd_dom_sf"/>
</dbReference>
<evidence type="ECO:0000256" key="1">
    <source>
        <dbReference type="ARBA" id="ARBA00005854"/>
    </source>
</evidence>
<dbReference type="PANTHER" id="PTHR43761">
    <property type="entry name" value="D-ISOMER SPECIFIC 2-HYDROXYACID DEHYDROGENASE FAMILY PROTEIN (AFU_ORTHOLOGUE AFUA_1G13630)"/>
    <property type="match status" value="1"/>
</dbReference>
<dbReference type="PROSITE" id="PS00671">
    <property type="entry name" value="D_2_HYDROXYACID_DH_3"/>
    <property type="match status" value="1"/>
</dbReference>
<sequence>MYIKSSMEACMLKLLLSEKISEKAIKLLKDAGFLVKISPSTDEEVMEKEIRDVDAVLVRTTPITKKIMDSGKKLQIIARHGTGIDNIDVVEATKKGILVTNVDGANAYSVAEYVVASMLTLSRKLYKSNHLFTEGRLSVKGSSLPALASRYDLNGSEIRGKKLAILGLGKVGIILASLAEKMGVQVVAYDPYLTKSPVPLIPNLTEIYKTADFISINMPLTSQTKNMITKKELQNMKKSTFIINAGRGGIINEQDLADALNEELIAGAAVDVFLPEPPEKNNPLLTAKNSLLTCHIAGTTIEAIESLGIEAANSIIDYFNGQMPKFPVNPEIAKELRA</sequence>
<evidence type="ECO:0000259" key="6">
    <source>
        <dbReference type="Pfam" id="PF02826"/>
    </source>
</evidence>
<dbReference type="Proteomes" id="UP000292223">
    <property type="component" value="Unassembled WGS sequence"/>
</dbReference>
<dbReference type="PROSITE" id="PS00065">
    <property type="entry name" value="D_2_HYDROXYACID_DH_1"/>
    <property type="match status" value="1"/>
</dbReference>
<dbReference type="PANTHER" id="PTHR43761:SF1">
    <property type="entry name" value="D-ISOMER SPECIFIC 2-HYDROXYACID DEHYDROGENASE CATALYTIC DOMAIN-CONTAINING PROTEIN-RELATED"/>
    <property type="match status" value="1"/>
</dbReference>
<proteinExistence type="inferred from homology"/>
<evidence type="ECO:0000256" key="4">
    <source>
        <dbReference type="RuleBase" id="RU003719"/>
    </source>
</evidence>
<dbReference type="EMBL" id="SEWT01000007">
    <property type="protein sequence ID" value="RYU31574.1"/>
    <property type="molecule type" value="Genomic_DNA"/>
</dbReference>
<comment type="similarity">
    <text evidence="1 4">Belongs to the D-isomer specific 2-hydroxyacid dehydrogenase family.</text>
</comment>
<dbReference type="CDD" id="cd12173">
    <property type="entry name" value="PGDH_4"/>
    <property type="match status" value="1"/>
</dbReference>
<evidence type="ECO:0000313" key="7">
    <source>
        <dbReference type="EMBL" id="RYU31574.1"/>
    </source>
</evidence>
<reference evidence="7 8" key="1">
    <citation type="submission" date="2019-02" db="EMBL/GenBank/DDBJ databases">
        <title>From farm to fork: dissemination of Tn554::fexA-optrA in linezolid-resistant Enterococcus faecalis clones from chicken feces and meat in Tunisia.</title>
        <authorList>
            <person name="Tedim A.P."/>
            <person name="Elghaieb H."/>
            <person name="Abbassi M.S."/>
            <person name="Novais C."/>
            <person name="Hassen A."/>
            <person name="Peixe L."/>
            <person name="Freitas A.R."/>
        </authorList>
    </citation>
    <scope>NUCLEOTIDE SEQUENCE [LARGE SCALE GENOMIC DNA]</scope>
    <source>
        <strain evidence="7 8">728T</strain>
    </source>
</reference>
<dbReference type="Pfam" id="PF00389">
    <property type="entry name" value="2-Hacid_dh"/>
    <property type="match status" value="1"/>
</dbReference>